<dbReference type="PANTHER" id="PTHR48182:SF2">
    <property type="entry name" value="PROTEIN SERAC1"/>
    <property type="match status" value="1"/>
</dbReference>
<reference evidence="9" key="1">
    <citation type="journal article" date="2023" name="Mol. Phylogenet. Evol.">
        <title>Genome-scale phylogeny and comparative genomics of the fungal order Sordariales.</title>
        <authorList>
            <person name="Hensen N."/>
            <person name="Bonometti L."/>
            <person name="Westerberg I."/>
            <person name="Brannstrom I.O."/>
            <person name="Guillou S."/>
            <person name="Cros-Aarteil S."/>
            <person name="Calhoun S."/>
            <person name="Haridas S."/>
            <person name="Kuo A."/>
            <person name="Mondo S."/>
            <person name="Pangilinan J."/>
            <person name="Riley R."/>
            <person name="LaButti K."/>
            <person name="Andreopoulos B."/>
            <person name="Lipzen A."/>
            <person name="Chen C."/>
            <person name="Yan M."/>
            <person name="Daum C."/>
            <person name="Ng V."/>
            <person name="Clum A."/>
            <person name="Steindorff A."/>
            <person name="Ohm R.A."/>
            <person name="Martin F."/>
            <person name="Silar P."/>
            <person name="Natvig D.O."/>
            <person name="Lalanne C."/>
            <person name="Gautier V."/>
            <person name="Ament-Velasquez S.L."/>
            <person name="Kruys A."/>
            <person name="Hutchinson M.I."/>
            <person name="Powell A.J."/>
            <person name="Barry K."/>
            <person name="Miller A.N."/>
            <person name="Grigoriev I.V."/>
            <person name="Debuchy R."/>
            <person name="Gladieux P."/>
            <person name="Hiltunen Thoren M."/>
            <person name="Johannesson H."/>
        </authorList>
    </citation>
    <scope>NUCLEOTIDE SEQUENCE</scope>
    <source>
        <strain evidence="9">CBS 141.50</strain>
    </source>
</reference>
<dbReference type="InterPro" id="IPR056884">
    <property type="entry name" value="NPHP3-like_N"/>
</dbReference>
<dbReference type="PANTHER" id="PTHR48182">
    <property type="entry name" value="PROTEIN SERAC1"/>
    <property type="match status" value="1"/>
</dbReference>
<evidence type="ECO:0000256" key="7">
    <source>
        <dbReference type="ARBA" id="ARBA00023136"/>
    </source>
</evidence>
<keyword evidence="6" id="KW-0496">Mitochondrion</keyword>
<keyword evidence="4" id="KW-0677">Repeat</keyword>
<dbReference type="GeneID" id="87821093"/>
<sequence>MCQRWRTKFFELSQDSGLKRATERPGLARLASAVSDVHSQLFSPHSHQQSQDRTDDPLGLVVLHKPSKRTVDILFIHGLGGSSLRTWCRDGDLHKLWPKLWLPQLIPTARILSFGYKTHFSSKTDTSSLSIKNFAGDLLHQMKHGETTTERLGQVPIIIVAHSMGGLVFKKALVQGYETDEFADLVSMIRGVLFLATPHRGNRAEPRSRHLFHSVLGHSPMDYAMELTRGSPTIDDLSDLFRHHASTLQIFSFYETLAASRGLLSRMIIDKRTAVLGYHNETPVPLNADHHNVCKFTSRRDSNYISVMGAIRSIAESVSLRKDETLKPDLEHLGHLLGVTGISEEDLLRARSIRTQGTCEGFFTSEEVVAWLKSDASQILWLNAQPGGGKSIMCSFAIERLLEMGEDCSYYFFKHGERTKQSVSHMVRSIVYQTALQVPDYRSALAELGKAGVRLSNADASTVWERLVVKVFAKIKTTKPVYWVLDGLDESGSAGNFTSRLRILLARQAIEVVEMRLPDTQADVRQMVAKVIDNMPSGEEFKSKAIDEITSRSQGNFLWATSVTKRVVRCLNEDGIRQVLESTPDGMWGLYDRMTDVELSEILLIWAMYARTPILVQDLVELHAVYQVLDAESGNHELFRRCMATLCDMGLRRKLKMSNIPRFVSYAATSWATHLEHCSPEADDVLDSLVKFFSGPYPLAWIQYLAMTGQLSELFGISRRLSFGRPLSKSPTAIYHYIPALSPTSSIIHQSFSKNPISTLSVSGISNEEWNDCIARVSGGSGRALRLATSKLHLADWSLLASVSNPNQERAIELKFRDDDSLAMVSDSRRVYQLFPEEVAPSAAWVQMSPALLQEPEMFCSPSCVAFDANCAQMAMAYPSAPLSIWTVDPPRMIAQFNYKTKRGQGLMNSDTGNNKVVWHPSGTEVIGICGRVYKWNYATDEYSEIKDDTGAVPNGISCNGLRLYDLRGAYCHIWEPNCLLRIAGAEEEQTTDVDSIVADFWSDTVDIPRTPISLPASESQVESRPASTSIDCGRTLAGLLIAHANDDGSINIFDSVSNRKQEVDKAMPRRRDRLAYSVLDGGVVVLSVRLEYEDDRAVSTEILYAEKQASTQRGRTTQLLFDKSGSRLLICGVKMCQILSIPDRRVVAECQSPSAEEPTKWQQHPSRPDRLLRLSASLATTHSWDDLEPKDQIPLGLAGTVPDAVTDSADSPTVLDAILDSHSPHHLLLRTSTVRQNRRYYGFAILPTTSMYAETPTHSDSLPPTAIQPQPISPTVSEAAAHPLGILPDGRFLFLDRQLWVCTSLLSHFLGDPGLLSTKDAATITRHFFIPHDWTVVRIA</sequence>
<evidence type="ECO:0000256" key="2">
    <source>
        <dbReference type="ARBA" id="ARBA00004240"/>
    </source>
</evidence>
<accession>A0AAN6UY23</accession>
<dbReference type="InterPro" id="IPR027417">
    <property type="entry name" value="P-loop_NTPase"/>
</dbReference>
<evidence type="ECO:0000256" key="3">
    <source>
        <dbReference type="ARBA" id="ARBA00004370"/>
    </source>
</evidence>
<protein>
    <recommendedName>
        <fullName evidence="8">Nephrocystin 3-like N-terminal domain-containing protein</fullName>
    </recommendedName>
</protein>
<name>A0AAN6UY23_9PEZI</name>
<dbReference type="InterPro" id="IPR052374">
    <property type="entry name" value="SERAC1"/>
</dbReference>
<dbReference type="GO" id="GO:0005739">
    <property type="term" value="C:mitochondrion"/>
    <property type="evidence" value="ECO:0007669"/>
    <property type="project" value="UniProtKB-SubCell"/>
</dbReference>
<dbReference type="Pfam" id="PF24883">
    <property type="entry name" value="NPHP3_N"/>
    <property type="match status" value="1"/>
</dbReference>
<dbReference type="RefSeq" id="XP_062634683.1">
    <property type="nucleotide sequence ID" value="XM_062784480.1"/>
</dbReference>
<evidence type="ECO:0000256" key="1">
    <source>
        <dbReference type="ARBA" id="ARBA00004173"/>
    </source>
</evidence>
<keyword evidence="7" id="KW-0472">Membrane</keyword>
<gene>
    <name evidence="9" type="ORF">C8A04DRAFT_39157</name>
</gene>
<comment type="subcellular location">
    <subcellularLocation>
        <location evidence="2">Endoplasmic reticulum</location>
    </subcellularLocation>
    <subcellularLocation>
        <location evidence="3">Membrane</location>
    </subcellularLocation>
    <subcellularLocation>
        <location evidence="1">Mitochondrion</location>
    </subcellularLocation>
</comment>
<comment type="caution">
    <text evidence="9">The sequence shown here is derived from an EMBL/GenBank/DDBJ whole genome shotgun (WGS) entry which is preliminary data.</text>
</comment>
<proteinExistence type="predicted"/>
<dbReference type="InterPro" id="IPR029058">
    <property type="entry name" value="AB_hydrolase_fold"/>
</dbReference>
<evidence type="ECO:0000256" key="5">
    <source>
        <dbReference type="ARBA" id="ARBA00022824"/>
    </source>
</evidence>
<evidence type="ECO:0000256" key="6">
    <source>
        <dbReference type="ARBA" id="ARBA00023128"/>
    </source>
</evidence>
<dbReference type="EMBL" id="MU853613">
    <property type="protein sequence ID" value="KAK4141312.1"/>
    <property type="molecule type" value="Genomic_DNA"/>
</dbReference>
<evidence type="ECO:0000256" key="4">
    <source>
        <dbReference type="ARBA" id="ARBA00022737"/>
    </source>
</evidence>
<reference evidence="9" key="2">
    <citation type="submission" date="2023-05" db="EMBL/GenBank/DDBJ databases">
        <authorList>
            <consortium name="Lawrence Berkeley National Laboratory"/>
            <person name="Steindorff A."/>
            <person name="Hensen N."/>
            <person name="Bonometti L."/>
            <person name="Westerberg I."/>
            <person name="Brannstrom I.O."/>
            <person name="Guillou S."/>
            <person name="Cros-Aarteil S."/>
            <person name="Calhoun S."/>
            <person name="Haridas S."/>
            <person name="Kuo A."/>
            <person name="Mondo S."/>
            <person name="Pangilinan J."/>
            <person name="Riley R."/>
            <person name="Labutti K."/>
            <person name="Andreopoulos B."/>
            <person name="Lipzen A."/>
            <person name="Chen C."/>
            <person name="Yanf M."/>
            <person name="Daum C."/>
            <person name="Ng V."/>
            <person name="Clum A."/>
            <person name="Ohm R."/>
            <person name="Martin F."/>
            <person name="Silar P."/>
            <person name="Natvig D."/>
            <person name="Lalanne C."/>
            <person name="Gautier V."/>
            <person name="Ament-Velasquez S.L."/>
            <person name="Kruys A."/>
            <person name="Hutchinson M.I."/>
            <person name="Powell A.J."/>
            <person name="Barry K."/>
            <person name="Miller A.N."/>
            <person name="Grigoriev I.V."/>
            <person name="Debuchy R."/>
            <person name="Gladieux P."/>
            <person name="Thoren M.H."/>
            <person name="Johannesson H."/>
        </authorList>
    </citation>
    <scope>NUCLEOTIDE SEQUENCE</scope>
    <source>
        <strain evidence="9">CBS 141.50</strain>
    </source>
</reference>
<dbReference type="GO" id="GO:0005783">
    <property type="term" value="C:endoplasmic reticulum"/>
    <property type="evidence" value="ECO:0007669"/>
    <property type="project" value="UniProtKB-SubCell"/>
</dbReference>
<keyword evidence="10" id="KW-1185">Reference proteome</keyword>
<dbReference type="SUPFAM" id="SSF53474">
    <property type="entry name" value="alpha/beta-Hydrolases"/>
    <property type="match status" value="1"/>
</dbReference>
<dbReference type="Gene3D" id="3.40.50.300">
    <property type="entry name" value="P-loop containing nucleotide triphosphate hydrolases"/>
    <property type="match status" value="1"/>
</dbReference>
<keyword evidence="5" id="KW-0256">Endoplasmic reticulum</keyword>
<evidence type="ECO:0000259" key="8">
    <source>
        <dbReference type="Pfam" id="PF24883"/>
    </source>
</evidence>
<evidence type="ECO:0000313" key="9">
    <source>
        <dbReference type="EMBL" id="KAK4141312.1"/>
    </source>
</evidence>
<feature type="domain" description="Nephrocystin 3-like N-terminal" evidence="8">
    <location>
        <begin position="357"/>
        <end position="507"/>
    </location>
</feature>
<evidence type="ECO:0000313" key="10">
    <source>
        <dbReference type="Proteomes" id="UP001302676"/>
    </source>
</evidence>
<organism evidence="9 10">
    <name type="scientific">Dichotomopilus funicola</name>
    <dbReference type="NCBI Taxonomy" id="1934379"/>
    <lineage>
        <taxon>Eukaryota</taxon>
        <taxon>Fungi</taxon>
        <taxon>Dikarya</taxon>
        <taxon>Ascomycota</taxon>
        <taxon>Pezizomycotina</taxon>
        <taxon>Sordariomycetes</taxon>
        <taxon>Sordariomycetidae</taxon>
        <taxon>Sordariales</taxon>
        <taxon>Chaetomiaceae</taxon>
        <taxon>Dichotomopilus</taxon>
    </lineage>
</organism>
<dbReference type="SUPFAM" id="SSF101898">
    <property type="entry name" value="NHL repeat"/>
    <property type="match status" value="1"/>
</dbReference>
<dbReference type="Proteomes" id="UP001302676">
    <property type="component" value="Unassembled WGS sequence"/>
</dbReference>
<dbReference type="GO" id="GO:0016020">
    <property type="term" value="C:membrane"/>
    <property type="evidence" value="ECO:0007669"/>
    <property type="project" value="UniProtKB-SubCell"/>
</dbReference>
<dbReference type="Gene3D" id="3.40.50.1820">
    <property type="entry name" value="alpha/beta hydrolase"/>
    <property type="match status" value="1"/>
</dbReference>